<dbReference type="EMBL" id="CACRXK020014438">
    <property type="protein sequence ID" value="CAB4026834.1"/>
    <property type="molecule type" value="Genomic_DNA"/>
</dbReference>
<dbReference type="PANTHER" id="PTHR11804">
    <property type="entry name" value="PROTEASE M3 THIMET OLIGOPEPTIDASE-RELATED"/>
    <property type="match status" value="1"/>
</dbReference>
<dbReference type="Proteomes" id="UP001152795">
    <property type="component" value="Unassembled WGS sequence"/>
</dbReference>
<gene>
    <name evidence="2" type="ORF">PACLA_8A049983</name>
</gene>
<dbReference type="GO" id="GO:0006518">
    <property type="term" value="P:peptide metabolic process"/>
    <property type="evidence" value="ECO:0007669"/>
    <property type="project" value="TreeGrafter"/>
</dbReference>
<dbReference type="GO" id="GO:0005758">
    <property type="term" value="C:mitochondrial intermembrane space"/>
    <property type="evidence" value="ECO:0007669"/>
    <property type="project" value="TreeGrafter"/>
</dbReference>
<keyword evidence="3" id="KW-1185">Reference proteome</keyword>
<dbReference type="GO" id="GO:0046872">
    <property type="term" value="F:metal ion binding"/>
    <property type="evidence" value="ECO:0007669"/>
    <property type="project" value="UniProtKB-UniRule"/>
</dbReference>
<reference evidence="2" key="1">
    <citation type="submission" date="2020-04" db="EMBL/GenBank/DDBJ databases">
        <authorList>
            <person name="Alioto T."/>
            <person name="Alioto T."/>
            <person name="Gomez Garrido J."/>
        </authorList>
    </citation>
    <scope>NUCLEOTIDE SEQUENCE</scope>
    <source>
        <strain evidence="2">A484AB</strain>
    </source>
</reference>
<feature type="non-terminal residue" evidence="2">
    <location>
        <position position="1"/>
    </location>
</feature>
<dbReference type="PANTHER" id="PTHR11804:SF84">
    <property type="entry name" value="SACCHAROLYSIN"/>
    <property type="match status" value="1"/>
</dbReference>
<comment type="similarity">
    <text evidence="1">Belongs to the peptidase M3 family.</text>
</comment>
<proteinExistence type="inferred from homology"/>
<keyword evidence="1" id="KW-0482">Metalloprotease</keyword>
<dbReference type="Gene3D" id="1.10.1370.40">
    <property type="match status" value="1"/>
</dbReference>
<keyword evidence="1" id="KW-0378">Hydrolase</keyword>
<evidence type="ECO:0000313" key="2">
    <source>
        <dbReference type="EMBL" id="CAB4026834.1"/>
    </source>
</evidence>
<protein>
    <submittedName>
        <fullName evidence="2">Thimet oligopeptidase-like</fullName>
    </submittedName>
</protein>
<comment type="cofactor">
    <cofactor evidence="1">
        <name>Zn(2+)</name>
        <dbReference type="ChEBI" id="CHEBI:29105"/>
    </cofactor>
    <text evidence="1">Binds 1 zinc ion.</text>
</comment>
<dbReference type="Pfam" id="PF01432">
    <property type="entry name" value="Peptidase_M3"/>
    <property type="match status" value="1"/>
</dbReference>
<evidence type="ECO:0000256" key="1">
    <source>
        <dbReference type="RuleBase" id="RU003435"/>
    </source>
</evidence>
<dbReference type="InterPro" id="IPR045090">
    <property type="entry name" value="Pept_M3A_M3B"/>
</dbReference>
<dbReference type="OrthoDB" id="534666at2759"/>
<evidence type="ECO:0000313" key="3">
    <source>
        <dbReference type="Proteomes" id="UP001152795"/>
    </source>
</evidence>
<dbReference type="InterPro" id="IPR001567">
    <property type="entry name" value="Pept_M3A_M3B_dom"/>
</dbReference>
<keyword evidence="1" id="KW-0645">Protease</keyword>
<keyword evidence="1" id="KW-0479">Metal-binding</keyword>
<organism evidence="2 3">
    <name type="scientific">Paramuricea clavata</name>
    <name type="common">Red gorgonian</name>
    <name type="synonym">Violescent sea-whip</name>
    <dbReference type="NCBI Taxonomy" id="317549"/>
    <lineage>
        <taxon>Eukaryota</taxon>
        <taxon>Metazoa</taxon>
        <taxon>Cnidaria</taxon>
        <taxon>Anthozoa</taxon>
        <taxon>Octocorallia</taxon>
        <taxon>Malacalcyonacea</taxon>
        <taxon>Plexauridae</taxon>
        <taxon>Paramuricea</taxon>
    </lineage>
</organism>
<dbReference type="GO" id="GO:0004222">
    <property type="term" value="F:metalloendopeptidase activity"/>
    <property type="evidence" value="ECO:0007669"/>
    <property type="project" value="InterPro"/>
</dbReference>
<sequence>MTKIEETKYAVDQNKLKEYFPLSVVTEGLLDIYQELLKLKFEEIVNPPVWCDEVRMFSVKDAASEKLMGYFYLDLFPREGKFGHAACFPIQAGCQLADGSRQLAVAAMVANFTKPTGDRPSLLMHTE</sequence>
<keyword evidence="1" id="KW-0862">Zinc</keyword>
<dbReference type="AlphaFoldDB" id="A0A6S7J9V5"/>
<accession>A0A6S7J9V5</accession>
<comment type="caution">
    <text evidence="2">The sequence shown here is derived from an EMBL/GenBank/DDBJ whole genome shotgun (WGS) entry which is preliminary data.</text>
</comment>
<dbReference type="SUPFAM" id="SSF55486">
    <property type="entry name" value="Metalloproteases ('zincins'), catalytic domain"/>
    <property type="match status" value="1"/>
</dbReference>
<name>A0A6S7J9V5_PARCT</name>
<dbReference type="GO" id="GO:0006508">
    <property type="term" value="P:proteolysis"/>
    <property type="evidence" value="ECO:0007669"/>
    <property type="project" value="UniProtKB-KW"/>
</dbReference>